<organism evidence="2 3">
    <name type="scientific">Amycolatopsis suaedae</name>
    <dbReference type="NCBI Taxonomy" id="2510978"/>
    <lineage>
        <taxon>Bacteria</taxon>
        <taxon>Bacillati</taxon>
        <taxon>Actinomycetota</taxon>
        <taxon>Actinomycetes</taxon>
        <taxon>Pseudonocardiales</taxon>
        <taxon>Pseudonocardiaceae</taxon>
        <taxon>Amycolatopsis</taxon>
    </lineage>
</organism>
<dbReference type="EMBL" id="SFCC01000004">
    <property type="protein sequence ID" value="RZQ64166.1"/>
    <property type="molecule type" value="Genomic_DNA"/>
</dbReference>
<feature type="transmembrane region" description="Helical" evidence="1">
    <location>
        <begin position="447"/>
        <end position="466"/>
    </location>
</feature>
<keyword evidence="1" id="KW-0472">Membrane</keyword>
<evidence type="ECO:0000313" key="2">
    <source>
        <dbReference type="EMBL" id="RZQ64166.1"/>
    </source>
</evidence>
<keyword evidence="3" id="KW-1185">Reference proteome</keyword>
<dbReference type="RefSeq" id="WP_130474878.1">
    <property type="nucleotide sequence ID" value="NZ_SFCC01000004.1"/>
</dbReference>
<sequence>MDHQLVGPWLIVGGYAAGLVLLLVGNKLDGRRPSGAAVCYALAGITLSETSLYWLSTGTGSDVPTLIWLAFPLVITAWAAWRGYRQKTWMRRLGGSAEPSFGVVPSNGLAVAHDSGAPDSVTAAIEFDHHGHRLLGLEYTLGPRGEPGFPDVAKVAEMVDGTYSMVQLRTPAVPSLVLTPNVGAFEPERFTPLEDARITRNTFGAPKPDALLRRFETGTGFDRRFTVTTSDPEFAAGVLTEEVRELLRDPWFRVREVVFHGGSLYAVESGSLTEERMFANSLRLVRLAAAVPGELWGETFRPESEAEWLGRGRGAFASIRGPLNRRREAADRQPLTAMSLAFRSLVALALLVPGISVAGNAAAALTGLAPEVRLTVTAASEGTAGSGTCTTCGSSDSVDGFYTHDGVTHEVTQMRWMSWDTLPEKDAVVDVSLGPLWWNPIIERADTAVFLLLIALAPLLAGTLLVRATYFPRPRKPKPAPIT</sequence>
<keyword evidence="1" id="KW-0812">Transmembrane</keyword>
<reference evidence="2 3" key="1">
    <citation type="submission" date="2019-02" db="EMBL/GenBank/DDBJ databases">
        <title>Draft genome sequence of Amycolatopsis sp. 8-3EHSu isolated from roots of Suaeda maritima.</title>
        <authorList>
            <person name="Duangmal K."/>
            <person name="Chantavorakit T."/>
        </authorList>
    </citation>
    <scope>NUCLEOTIDE SEQUENCE [LARGE SCALE GENOMIC DNA]</scope>
    <source>
        <strain evidence="2 3">8-3EHSu</strain>
    </source>
</reference>
<dbReference type="OrthoDB" id="3592808at2"/>
<feature type="transmembrane region" description="Helical" evidence="1">
    <location>
        <begin position="6"/>
        <end position="25"/>
    </location>
</feature>
<proteinExistence type="predicted"/>
<name>A0A4Q7JAZ4_9PSEU</name>
<dbReference type="AlphaFoldDB" id="A0A4Q7JAZ4"/>
<feature type="transmembrane region" description="Helical" evidence="1">
    <location>
        <begin position="66"/>
        <end position="84"/>
    </location>
</feature>
<accession>A0A4Q7JAZ4</accession>
<dbReference type="Proteomes" id="UP000292003">
    <property type="component" value="Unassembled WGS sequence"/>
</dbReference>
<evidence type="ECO:0000313" key="3">
    <source>
        <dbReference type="Proteomes" id="UP000292003"/>
    </source>
</evidence>
<feature type="transmembrane region" description="Helical" evidence="1">
    <location>
        <begin position="37"/>
        <end position="54"/>
    </location>
</feature>
<keyword evidence="1" id="KW-1133">Transmembrane helix</keyword>
<protein>
    <submittedName>
        <fullName evidence="2">Uncharacterized protein</fullName>
    </submittedName>
</protein>
<comment type="caution">
    <text evidence="2">The sequence shown here is derived from an EMBL/GenBank/DDBJ whole genome shotgun (WGS) entry which is preliminary data.</text>
</comment>
<gene>
    <name evidence="2" type="ORF">EWH70_09225</name>
</gene>
<evidence type="ECO:0000256" key="1">
    <source>
        <dbReference type="SAM" id="Phobius"/>
    </source>
</evidence>